<dbReference type="Proteomes" id="UP000218418">
    <property type="component" value="Chromosome"/>
</dbReference>
<evidence type="ECO:0000256" key="3">
    <source>
        <dbReference type="ARBA" id="ARBA00022801"/>
    </source>
</evidence>
<dbReference type="AlphaFoldDB" id="A0A1Z4LJD0"/>
<keyword evidence="3 6" id="KW-0378">Hydrolase</keyword>
<dbReference type="InterPro" id="IPR051156">
    <property type="entry name" value="Mito/Outer_Membr_Metalloprot"/>
</dbReference>
<evidence type="ECO:0000256" key="2">
    <source>
        <dbReference type="ARBA" id="ARBA00022723"/>
    </source>
</evidence>
<sequence length="347" mass="38835">MKIQTVEMSALKTKLPATLTCLCLIISTSLVNQAKATSNANRIDNSTNNINNKTNNINPIYQKAKTQLPPDFYALYRIVDRLSRANEYDGRPWQIVRSAKYDTQAFAKNANLIPIYNGVLEQLGGDASALACMISHEMAHHKQRHQVITNIEKAGIITQIREEAIAQVLNRKRKTSPVAIIGDFVVRRVIGGTIGTVVNGVLDNRNNRRFRKQQKRVNAIVEKKTVELEKNILKQSREDEFEADKIAYLASVKAGFDKQGCLRAMSVLNITKGVKFDENHPTIKERIAALKVVMEKSKNESLIAEGKDNLFQTQPLTYNLSANQTSLRVNSRHGASIGDDIDRMFGS</sequence>
<evidence type="ECO:0000256" key="1">
    <source>
        <dbReference type="ARBA" id="ARBA00022670"/>
    </source>
</evidence>
<evidence type="ECO:0000259" key="8">
    <source>
        <dbReference type="Pfam" id="PF01435"/>
    </source>
</evidence>
<comment type="cofactor">
    <cofactor evidence="6">
        <name>Zn(2+)</name>
        <dbReference type="ChEBI" id="CHEBI:29105"/>
    </cofactor>
    <text evidence="6">Binds 1 zinc ion per subunit.</text>
</comment>
<gene>
    <name evidence="9" type="ORF">NIES267_08070</name>
</gene>
<dbReference type="PANTHER" id="PTHR22726">
    <property type="entry name" value="METALLOENDOPEPTIDASE OMA1"/>
    <property type="match status" value="1"/>
</dbReference>
<evidence type="ECO:0000256" key="6">
    <source>
        <dbReference type="RuleBase" id="RU003983"/>
    </source>
</evidence>
<keyword evidence="5 6" id="KW-0482">Metalloprotease</keyword>
<evidence type="ECO:0000313" key="10">
    <source>
        <dbReference type="Proteomes" id="UP000218418"/>
    </source>
</evidence>
<dbReference type="EMBL" id="AP018227">
    <property type="protein sequence ID" value="BAY81331.1"/>
    <property type="molecule type" value="Genomic_DNA"/>
</dbReference>
<dbReference type="GO" id="GO:0046872">
    <property type="term" value="F:metal ion binding"/>
    <property type="evidence" value="ECO:0007669"/>
    <property type="project" value="UniProtKB-KW"/>
</dbReference>
<proteinExistence type="inferred from homology"/>
<evidence type="ECO:0000256" key="7">
    <source>
        <dbReference type="SAM" id="SignalP"/>
    </source>
</evidence>
<dbReference type="GO" id="GO:0004222">
    <property type="term" value="F:metalloendopeptidase activity"/>
    <property type="evidence" value="ECO:0007669"/>
    <property type="project" value="InterPro"/>
</dbReference>
<dbReference type="Gene3D" id="3.30.2010.10">
    <property type="entry name" value="Metalloproteases ('zincins'), catalytic domain"/>
    <property type="match status" value="1"/>
</dbReference>
<evidence type="ECO:0000313" key="9">
    <source>
        <dbReference type="EMBL" id="BAY81331.1"/>
    </source>
</evidence>
<dbReference type="Pfam" id="PF01435">
    <property type="entry name" value="Peptidase_M48"/>
    <property type="match status" value="1"/>
</dbReference>
<reference evidence="9 10" key="1">
    <citation type="submission" date="2017-06" db="EMBL/GenBank/DDBJ databases">
        <title>Genome sequencing of cyanobaciteial culture collection at National Institute for Environmental Studies (NIES).</title>
        <authorList>
            <person name="Hirose Y."/>
            <person name="Shimura Y."/>
            <person name="Fujisawa T."/>
            <person name="Nakamura Y."/>
            <person name="Kawachi M."/>
        </authorList>
    </citation>
    <scope>NUCLEOTIDE SEQUENCE [LARGE SCALE GENOMIC DNA]</scope>
    <source>
        <strain evidence="9 10">NIES-267</strain>
    </source>
</reference>
<keyword evidence="7" id="KW-0732">Signal</keyword>
<keyword evidence="10" id="KW-1185">Reference proteome</keyword>
<dbReference type="GO" id="GO:0051603">
    <property type="term" value="P:proteolysis involved in protein catabolic process"/>
    <property type="evidence" value="ECO:0007669"/>
    <property type="project" value="TreeGrafter"/>
</dbReference>
<dbReference type="InterPro" id="IPR001915">
    <property type="entry name" value="Peptidase_M48"/>
</dbReference>
<feature type="chain" id="PRO_5013097188" evidence="7">
    <location>
        <begin position="35"/>
        <end position="347"/>
    </location>
</feature>
<organism evidence="9 10">
    <name type="scientific">Calothrix parasitica NIES-267</name>
    <dbReference type="NCBI Taxonomy" id="1973488"/>
    <lineage>
        <taxon>Bacteria</taxon>
        <taxon>Bacillati</taxon>
        <taxon>Cyanobacteriota</taxon>
        <taxon>Cyanophyceae</taxon>
        <taxon>Nostocales</taxon>
        <taxon>Calotrichaceae</taxon>
        <taxon>Calothrix</taxon>
    </lineage>
</organism>
<evidence type="ECO:0000256" key="4">
    <source>
        <dbReference type="ARBA" id="ARBA00022833"/>
    </source>
</evidence>
<feature type="signal peptide" evidence="7">
    <location>
        <begin position="1"/>
        <end position="34"/>
    </location>
</feature>
<dbReference type="PANTHER" id="PTHR22726:SF1">
    <property type="entry name" value="METALLOENDOPEPTIDASE OMA1, MITOCHONDRIAL"/>
    <property type="match status" value="1"/>
</dbReference>
<name>A0A1Z4LJD0_9CYAN</name>
<comment type="similarity">
    <text evidence="6">Belongs to the peptidase M48 family.</text>
</comment>
<accession>A0A1Z4LJD0</accession>
<keyword evidence="1 6" id="KW-0645">Protease</keyword>
<keyword evidence="4 6" id="KW-0862">Zinc</keyword>
<keyword evidence="2" id="KW-0479">Metal-binding</keyword>
<evidence type="ECO:0000256" key="5">
    <source>
        <dbReference type="ARBA" id="ARBA00023049"/>
    </source>
</evidence>
<dbReference type="GO" id="GO:0016020">
    <property type="term" value="C:membrane"/>
    <property type="evidence" value="ECO:0007669"/>
    <property type="project" value="TreeGrafter"/>
</dbReference>
<protein>
    <submittedName>
        <fullName evidence="9">Peptidase M48 Ste24p</fullName>
    </submittedName>
</protein>
<feature type="domain" description="Peptidase M48" evidence="8">
    <location>
        <begin position="75"/>
        <end position="291"/>
    </location>
</feature>